<dbReference type="Proteomes" id="UP000011014">
    <property type="component" value="Unassembled WGS sequence"/>
</dbReference>
<dbReference type="EMBL" id="FN654375">
    <property type="protein sequence ID" value="CBY32854.1"/>
    <property type="molecule type" value="Genomic_DNA"/>
</dbReference>
<gene>
    <name evidence="2" type="ORF">GSOID_T00020712001</name>
</gene>
<proteinExistence type="predicted"/>
<feature type="region of interest" description="Disordered" evidence="1">
    <location>
        <begin position="1"/>
        <end position="28"/>
    </location>
</feature>
<evidence type="ECO:0000256" key="1">
    <source>
        <dbReference type="SAM" id="MobiDB-lite"/>
    </source>
</evidence>
<dbReference type="AlphaFoldDB" id="E4YBB7"/>
<protein>
    <submittedName>
        <fullName evidence="2">Uncharacterized protein</fullName>
    </submittedName>
</protein>
<feature type="compositionally biased region" description="Gly residues" evidence="1">
    <location>
        <begin position="1"/>
        <end position="13"/>
    </location>
</feature>
<sequence length="46" mass="4805">MGKMGSGKMGKMGNGVTCERMTRNDKTKAVLKAASASGDAKKNDEL</sequence>
<name>E4YBB7_OIKDI</name>
<evidence type="ECO:0000313" key="2">
    <source>
        <dbReference type="EMBL" id="CBY32854.1"/>
    </source>
</evidence>
<accession>E4YBB7</accession>
<reference evidence="2" key="1">
    <citation type="journal article" date="2010" name="Science">
        <title>Plasticity of animal genome architecture unmasked by rapid evolution of a pelagic tunicate.</title>
        <authorList>
            <person name="Denoeud F."/>
            <person name="Henriet S."/>
            <person name="Mungpakdee S."/>
            <person name="Aury J.M."/>
            <person name="Da Silva C."/>
            <person name="Brinkmann H."/>
            <person name="Mikhaleva J."/>
            <person name="Olsen L.C."/>
            <person name="Jubin C."/>
            <person name="Canestro C."/>
            <person name="Bouquet J.M."/>
            <person name="Danks G."/>
            <person name="Poulain J."/>
            <person name="Campsteijn C."/>
            <person name="Adamski M."/>
            <person name="Cross I."/>
            <person name="Yadetie F."/>
            <person name="Muffato M."/>
            <person name="Louis A."/>
            <person name="Butcher S."/>
            <person name="Tsagkogeorga G."/>
            <person name="Konrad A."/>
            <person name="Singh S."/>
            <person name="Jensen M.F."/>
            <person name="Cong E.H."/>
            <person name="Eikeseth-Otteraa H."/>
            <person name="Noel B."/>
            <person name="Anthouard V."/>
            <person name="Porcel B.M."/>
            <person name="Kachouri-Lafond R."/>
            <person name="Nishino A."/>
            <person name="Ugolini M."/>
            <person name="Chourrout P."/>
            <person name="Nishida H."/>
            <person name="Aasland R."/>
            <person name="Huzurbazar S."/>
            <person name="Westhof E."/>
            <person name="Delsuc F."/>
            <person name="Lehrach H."/>
            <person name="Reinhardt R."/>
            <person name="Weissenbach J."/>
            <person name="Roy S.W."/>
            <person name="Artiguenave F."/>
            <person name="Postlethwait J.H."/>
            <person name="Manak J.R."/>
            <person name="Thompson E.M."/>
            <person name="Jaillon O."/>
            <person name="Du Pasquier L."/>
            <person name="Boudinot P."/>
            <person name="Liberles D.A."/>
            <person name="Volff J.N."/>
            <person name="Philippe H."/>
            <person name="Lenhard B."/>
            <person name="Roest Crollius H."/>
            <person name="Wincker P."/>
            <person name="Chourrout D."/>
        </authorList>
    </citation>
    <scope>NUCLEOTIDE SEQUENCE [LARGE SCALE GENOMIC DNA]</scope>
</reference>
<organism evidence="2">
    <name type="scientific">Oikopleura dioica</name>
    <name type="common">Tunicate</name>
    <dbReference type="NCBI Taxonomy" id="34765"/>
    <lineage>
        <taxon>Eukaryota</taxon>
        <taxon>Metazoa</taxon>
        <taxon>Chordata</taxon>
        <taxon>Tunicata</taxon>
        <taxon>Appendicularia</taxon>
        <taxon>Copelata</taxon>
        <taxon>Oikopleuridae</taxon>
        <taxon>Oikopleura</taxon>
    </lineage>
</organism>